<feature type="region of interest" description="Disordered" evidence="1">
    <location>
        <begin position="38"/>
        <end position="60"/>
    </location>
</feature>
<organism evidence="2 3">
    <name type="scientific">Protopolystoma xenopodis</name>
    <dbReference type="NCBI Taxonomy" id="117903"/>
    <lineage>
        <taxon>Eukaryota</taxon>
        <taxon>Metazoa</taxon>
        <taxon>Spiralia</taxon>
        <taxon>Lophotrochozoa</taxon>
        <taxon>Platyhelminthes</taxon>
        <taxon>Monogenea</taxon>
        <taxon>Polyopisthocotylea</taxon>
        <taxon>Polystomatidea</taxon>
        <taxon>Polystomatidae</taxon>
        <taxon>Protopolystoma</taxon>
    </lineage>
</organism>
<protein>
    <submittedName>
        <fullName evidence="2">Uncharacterized protein</fullName>
    </submittedName>
</protein>
<dbReference type="AlphaFoldDB" id="A0A3S5A887"/>
<sequence length="60" mass="6707">MSLVELWRTSGYPTNLCSVFSQNPDHDLSSENAQLFMNQQQTPGSDSQRFIPSASTSLTR</sequence>
<dbReference type="Proteomes" id="UP000784294">
    <property type="component" value="Unassembled WGS sequence"/>
</dbReference>
<evidence type="ECO:0000313" key="3">
    <source>
        <dbReference type="Proteomes" id="UP000784294"/>
    </source>
</evidence>
<keyword evidence="3" id="KW-1185">Reference proteome</keyword>
<proteinExistence type="predicted"/>
<accession>A0A3S5A887</accession>
<comment type="caution">
    <text evidence="2">The sequence shown here is derived from an EMBL/GenBank/DDBJ whole genome shotgun (WGS) entry which is preliminary data.</text>
</comment>
<name>A0A3S5A887_9PLAT</name>
<evidence type="ECO:0000313" key="2">
    <source>
        <dbReference type="EMBL" id="VEL17433.1"/>
    </source>
</evidence>
<reference evidence="2" key="1">
    <citation type="submission" date="2018-11" db="EMBL/GenBank/DDBJ databases">
        <authorList>
            <consortium name="Pathogen Informatics"/>
        </authorList>
    </citation>
    <scope>NUCLEOTIDE SEQUENCE</scope>
</reference>
<dbReference type="EMBL" id="CAAALY010032582">
    <property type="protein sequence ID" value="VEL17433.1"/>
    <property type="molecule type" value="Genomic_DNA"/>
</dbReference>
<evidence type="ECO:0000256" key="1">
    <source>
        <dbReference type="SAM" id="MobiDB-lite"/>
    </source>
</evidence>
<gene>
    <name evidence="2" type="ORF">PXEA_LOCUS10873</name>
</gene>